<dbReference type="OMA" id="YAFAYIC"/>
<feature type="domain" description="Neurotransmitter-gated ion-channel transmembrane" evidence="2">
    <location>
        <begin position="1"/>
        <end position="76"/>
    </location>
</feature>
<keyword evidence="1" id="KW-0812">Transmembrane</keyword>
<dbReference type="WBParaSite" id="nRc.2.0.1.t48035-RA">
    <property type="protein sequence ID" value="nRc.2.0.1.t48035-RA"/>
    <property type="gene ID" value="nRc.2.0.1.g48035"/>
</dbReference>
<dbReference type="GO" id="GO:0005230">
    <property type="term" value="F:extracellular ligand-gated monoatomic ion channel activity"/>
    <property type="evidence" value="ECO:0007669"/>
    <property type="project" value="UniProtKB-ARBA"/>
</dbReference>
<evidence type="ECO:0000259" key="2">
    <source>
        <dbReference type="Pfam" id="PF02932"/>
    </source>
</evidence>
<dbReference type="SUPFAM" id="SSF90112">
    <property type="entry name" value="Neurotransmitter-gated ion-channel transmembrane pore"/>
    <property type="match status" value="1"/>
</dbReference>
<dbReference type="Gene3D" id="1.20.58.390">
    <property type="entry name" value="Neurotransmitter-gated ion-channel transmembrane domain"/>
    <property type="match status" value="1"/>
</dbReference>
<accession>A0A915LA85</accession>
<dbReference type="InterPro" id="IPR006029">
    <property type="entry name" value="Neurotrans-gated_channel_TM"/>
</dbReference>
<dbReference type="Pfam" id="PF02932">
    <property type="entry name" value="Neur_chan_memb"/>
    <property type="match status" value="1"/>
</dbReference>
<dbReference type="AlphaFoldDB" id="A0A915LA85"/>
<evidence type="ECO:0000256" key="1">
    <source>
        <dbReference type="SAM" id="Phobius"/>
    </source>
</evidence>
<feature type="transmembrane region" description="Helical" evidence="1">
    <location>
        <begin position="113"/>
        <end position="132"/>
    </location>
</feature>
<keyword evidence="1" id="KW-0472">Membrane</keyword>
<keyword evidence="1" id="KW-1133">Transmembrane helix</keyword>
<dbReference type="InterPro" id="IPR036719">
    <property type="entry name" value="Neuro-gated_channel_TM_sf"/>
</dbReference>
<dbReference type="Proteomes" id="UP000887565">
    <property type="component" value="Unplaced"/>
</dbReference>
<dbReference type="GO" id="GO:0016020">
    <property type="term" value="C:membrane"/>
    <property type="evidence" value="ECO:0007669"/>
    <property type="project" value="InterPro"/>
</dbReference>
<dbReference type="InterPro" id="IPR006028">
    <property type="entry name" value="GABAA/Glycine_rcpt"/>
</dbReference>
<sequence>MAWTAFFFEAKYTSTRVTIGINALLALSYQFDNMDIPRASQVKGYEVWMFMCMTFIFVSLAELAAALRVITKSKRKYLNVSYGASFRHSYEKAQTSVKTVENSMLNSKKIDQCTMILLPLIFLIGNIFYWFYYVNYMFFE</sequence>
<keyword evidence="3" id="KW-1185">Reference proteome</keyword>
<organism evidence="3 4">
    <name type="scientific">Romanomermis culicivorax</name>
    <name type="common">Nematode worm</name>
    <dbReference type="NCBI Taxonomy" id="13658"/>
    <lineage>
        <taxon>Eukaryota</taxon>
        <taxon>Metazoa</taxon>
        <taxon>Ecdysozoa</taxon>
        <taxon>Nematoda</taxon>
        <taxon>Enoplea</taxon>
        <taxon>Dorylaimia</taxon>
        <taxon>Mermithida</taxon>
        <taxon>Mermithoidea</taxon>
        <taxon>Mermithidae</taxon>
        <taxon>Romanomermis</taxon>
    </lineage>
</organism>
<proteinExistence type="predicted"/>
<feature type="transmembrane region" description="Helical" evidence="1">
    <location>
        <begin position="47"/>
        <end position="67"/>
    </location>
</feature>
<protein>
    <submittedName>
        <fullName evidence="4">Neurotransmitter-gated ion-channel transmembrane domain-containing protein</fullName>
    </submittedName>
</protein>
<evidence type="ECO:0000313" key="3">
    <source>
        <dbReference type="Proteomes" id="UP000887565"/>
    </source>
</evidence>
<reference evidence="4" key="1">
    <citation type="submission" date="2022-11" db="UniProtKB">
        <authorList>
            <consortium name="WormBaseParasite"/>
        </authorList>
    </citation>
    <scope>IDENTIFICATION</scope>
</reference>
<evidence type="ECO:0000313" key="4">
    <source>
        <dbReference type="WBParaSite" id="nRc.2.0.1.t48035-RA"/>
    </source>
</evidence>
<dbReference type="GO" id="GO:0004888">
    <property type="term" value="F:transmembrane signaling receptor activity"/>
    <property type="evidence" value="ECO:0007669"/>
    <property type="project" value="InterPro"/>
</dbReference>
<dbReference type="PRINTS" id="PR00253">
    <property type="entry name" value="GABAARECEPTR"/>
</dbReference>
<name>A0A915LA85_ROMCU</name>
<dbReference type="InterPro" id="IPR038050">
    <property type="entry name" value="Neuro_actylchol_rec"/>
</dbReference>